<dbReference type="EMBL" id="JAAARO010000002">
    <property type="protein sequence ID" value="KAF5751649.1"/>
    <property type="molecule type" value="Genomic_DNA"/>
</dbReference>
<sequence length="77" mass="8600">MVVVKLEFTETRARFPNRCINHLVLDSGDSSEVPTIQKKDSSEVPGTLANDAFIFALKSLCLHIINTDASNLYLFFP</sequence>
<name>A0A7J7DZE3_TRIWF</name>
<evidence type="ECO:0000313" key="1">
    <source>
        <dbReference type="EMBL" id="KAF5751649.1"/>
    </source>
</evidence>
<keyword evidence="2" id="KW-1185">Reference proteome</keyword>
<reference evidence="1 2" key="1">
    <citation type="journal article" date="2020" name="Nat. Commun.">
        <title>Genome of Tripterygium wilfordii and identification of cytochrome P450 involved in triptolide biosynthesis.</title>
        <authorList>
            <person name="Tu L."/>
            <person name="Su P."/>
            <person name="Zhang Z."/>
            <person name="Gao L."/>
            <person name="Wang J."/>
            <person name="Hu T."/>
            <person name="Zhou J."/>
            <person name="Zhang Y."/>
            <person name="Zhao Y."/>
            <person name="Liu Y."/>
            <person name="Song Y."/>
            <person name="Tong Y."/>
            <person name="Lu Y."/>
            <person name="Yang J."/>
            <person name="Xu C."/>
            <person name="Jia M."/>
            <person name="Peters R.J."/>
            <person name="Huang L."/>
            <person name="Gao W."/>
        </authorList>
    </citation>
    <scope>NUCLEOTIDE SEQUENCE [LARGE SCALE GENOMIC DNA]</scope>
    <source>
        <strain evidence="2">cv. XIE 37</strain>
        <tissue evidence="1">Leaf</tissue>
    </source>
</reference>
<protein>
    <submittedName>
        <fullName evidence="1">Uncharacterized protein</fullName>
    </submittedName>
</protein>
<evidence type="ECO:0000313" key="2">
    <source>
        <dbReference type="Proteomes" id="UP000593562"/>
    </source>
</evidence>
<dbReference type="Proteomes" id="UP000593562">
    <property type="component" value="Unassembled WGS sequence"/>
</dbReference>
<organism evidence="1 2">
    <name type="scientific">Tripterygium wilfordii</name>
    <name type="common">Thunder God vine</name>
    <dbReference type="NCBI Taxonomy" id="458696"/>
    <lineage>
        <taxon>Eukaryota</taxon>
        <taxon>Viridiplantae</taxon>
        <taxon>Streptophyta</taxon>
        <taxon>Embryophyta</taxon>
        <taxon>Tracheophyta</taxon>
        <taxon>Spermatophyta</taxon>
        <taxon>Magnoliopsida</taxon>
        <taxon>eudicotyledons</taxon>
        <taxon>Gunneridae</taxon>
        <taxon>Pentapetalae</taxon>
        <taxon>rosids</taxon>
        <taxon>fabids</taxon>
        <taxon>Celastrales</taxon>
        <taxon>Celastraceae</taxon>
        <taxon>Tripterygium</taxon>
    </lineage>
</organism>
<gene>
    <name evidence="1" type="ORF">HS088_TW02G00665</name>
</gene>
<accession>A0A7J7DZE3</accession>
<comment type="caution">
    <text evidence="1">The sequence shown here is derived from an EMBL/GenBank/DDBJ whole genome shotgun (WGS) entry which is preliminary data.</text>
</comment>
<dbReference type="AlphaFoldDB" id="A0A7J7DZE3"/>
<proteinExistence type="predicted"/>
<dbReference type="InParanoid" id="A0A7J7DZE3"/>